<dbReference type="Proteomes" id="UP000183832">
    <property type="component" value="Unassembled WGS sequence"/>
</dbReference>
<dbReference type="AlphaFoldDB" id="A0A1J1I1F5"/>
<accession>A0A1J1I1F5</accession>
<evidence type="ECO:0000313" key="1">
    <source>
        <dbReference type="EMBL" id="CRK92201.1"/>
    </source>
</evidence>
<dbReference type="EMBL" id="CVRI01000024">
    <property type="protein sequence ID" value="CRK92201.1"/>
    <property type="molecule type" value="Genomic_DNA"/>
</dbReference>
<keyword evidence="2" id="KW-1185">Reference proteome</keyword>
<sequence>MTINVYKVTELSMILSKRQACWKKDKVFAAYVAMPLFVVEEIIKFMRVRCDSTSQTERENNFHQTTVFLYLHNAFLRLQTTSRTCNCE</sequence>
<gene>
    <name evidence="1" type="ORF">CLUMA_CG005828</name>
</gene>
<reference evidence="1 2" key="1">
    <citation type="submission" date="2015-04" db="EMBL/GenBank/DDBJ databases">
        <authorList>
            <person name="Syromyatnikov M.Y."/>
            <person name="Popov V.N."/>
        </authorList>
    </citation>
    <scope>NUCLEOTIDE SEQUENCE [LARGE SCALE GENOMIC DNA]</scope>
</reference>
<proteinExistence type="predicted"/>
<organism evidence="1 2">
    <name type="scientific">Clunio marinus</name>
    <dbReference type="NCBI Taxonomy" id="568069"/>
    <lineage>
        <taxon>Eukaryota</taxon>
        <taxon>Metazoa</taxon>
        <taxon>Ecdysozoa</taxon>
        <taxon>Arthropoda</taxon>
        <taxon>Hexapoda</taxon>
        <taxon>Insecta</taxon>
        <taxon>Pterygota</taxon>
        <taxon>Neoptera</taxon>
        <taxon>Endopterygota</taxon>
        <taxon>Diptera</taxon>
        <taxon>Nematocera</taxon>
        <taxon>Chironomoidea</taxon>
        <taxon>Chironomidae</taxon>
        <taxon>Clunio</taxon>
    </lineage>
</organism>
<name>A0A1J1I1F5_9DIPT</name>
<evidence type="ECO:0000313" key="2">
    <source>
        <dbReference type="Proteomes" id="UP000183832"/>
    </source>
</evidence>
<protein>
    <submittedName>
        <fullName evidence="1">CLUMA_CG005828, isoform A</fullName>
    </submittedName>
</protein>